<proteinExistence type="predicted"/>
<organism evidence="2 3">
    <name type="scientific">Trichophyton tonsurans (strain CBS 112818)</name>
    <name type="common">Scalp ringworm fungus</name>
    <dbReference type="NCBI Taxonomy" id="647933"/>
    <lineage>
        <taxon>Eukaryota</taxon>
        <taxon>Fungi</taxon>
        <taxon>Dikarya</taxon>
        <taxon>Ascomycota</taxon>
        <taxon>Pezizomycotina</taxon>
        <taxon>Eurotiomycetes</taxon>
        <taxon>Eurotiomycetidae</taxon>
        <taxon>Onygenales</taxon>
        <taxon>Arthrodermataceae</taxon>
        <taxon>Trichophyton</taxon>
    </lineage>
</organism>
<name>F2RMV2_TRIT1</name>
<dbReference type="EMBL" id="GG698477">
    <property type="protein sequence ID" value="EGD92651.1"/>
    <property type="molecule type" value="Genomic_DNA"/>
</dbReference>
<evidence type="ECO:0000313" key="3">
    <source>
        <dbReference type="Proteomes" id="UP000009172"/>
    </source>
</evidence>
<dbReference type="HOGENOM" id="CLU_1760085_0_0_1"/>
<evidence type="ECO:0000313" key="2">
    <source>
        <dbReference type="EMBL" id="EGD92651.1"/>
    </source>
</evidence>
<dbReference type="AlphaFoldDB" id="F2RMV2"/>
<dbReference type="Proteomes" id="UP000009172">
    <property type="component" value="Unassembled WGS sequence"/>
</dbReference>
<sequence length="148" mass="16767">MSGEKKGVSKGVSEIRFKDQNGERAWKQTEPVVERSEIEQGRLLYRAWECPCETWGGPAEQDTGGRGKPKEREQRSRRGEKKGEIDEKEEEEGPNIINPLNSKQIGLRQAGLPAALGVPLRGHRYFVLCPTTRCLWRCILVREPVPVT</sequence>
<feature type="region of interest" description="Disordered" evidence="1">
    <location>
        <begin position="1"/>
        <end position="32"/>
    </location>
</feature>
<protein>
    <submittedName>
        <fullName evidence="2">Uncharacterized protein</fullName>
    </submittedName>
</protein>
<gene>
    <name evidence="2" type="ORF">TESG_00224</name>
</gene>
<feature type="compositionally biased region" description="Basic and acidic residues" evidence="1">
    <location>
        <begin position="63"/>
        <end position="85"/>
    </location>
</feature>
<keyword evidence="3" id="KW-1185">Reference proteome</keyword>
<evidence type="ECO:0000256" key="1">
    <source>
        <dbReference type="SAM" id="MobiDB-lite"/>
    </source>
</evidence>
<reference evidence="3" key="1">
    <citation type="journal article" date="2012" name="MBio">
        <title>Comparative genome analysis of Trichophyton rubrum and related dermatophytes reveals candidate genes involved in infection.</title>
        <authorList>
            <person name="Martinez D.A."/>
            <person name="Oliver B.G."/>
            <person name="Graeser Y."/>
            <person name="Goldberg J.M."/>
            <person name="Li W."/>
            <person name="Martinez-Rossi N.M."/>
            <person name="Monod M."/>
            <person name="Shelest E."/>
            <person name="Barton R.C."/>
            <person name="Birch E."/>
            <person name="Brakhage A.A."/>
            <person name="Chen Z."/>
            <person name="Gurr S.J."/>
            <person name="Heiman D."/>
            <person name="Heitman J."/>
            <person name="Kosti I."/>
            <person name="Rossi A."/>
            <person name="Saif S."/>
            <person name="Samalova M."/>
            <person name="Saunders C.W."/>
            <person name="Shea T."/>
            <person name="Summerbell R.C."/>
            <person name="Xu J."/>
            <person name="Young S."/>
            <person name="Zeng Q."/>
            <person name="Birren B.W."/>
            <person name="Cuomo C.A."/>
            <person name="White T.C."/>
        </authorList>
    </citation>
    <scope>NUCLEOTIDE SEQUENCE [LARGE SCALE GENOMIC DNA]</scope>
    <source>
        <strain evidence="3">CBS 112818</strain>
    </source>
</reference>
<feature type="region of interest" description="Disordered" evidence="1">
    <location>
        <begin position="55"/>
        <end position="101"/>
    </location>
</feature>
<accession>F2RMV2</accession>